<sequence>MGKASQAKEGMKIVSSVNSQKSEGRVLQAKNIILSRTADWEYFGKTKLPIKKFWFAAQEWMGILRMEDFIYRDVVRKFYSRQEDANEEGFTIILNKLKYIIDMKCISQVFAIPNEGARIVNKKDIKDAKGYNEAKLKKEAVADPHSVENQNDHQYYEEEKSEDRGKDAQMDPANDKEQHGTNHSRETPKIDIHLLNELFNSFLKCLQESINVAKNSIMGECTRIIIEAYDTLLNAYEV</sequence>
<keyword evidence="2" id="KW-1185">Reference proteome</keyword>
<accession>A0ACC0BW14</accession>
<dbReference type="Proteomes" id="UP001060085">
    <property type="component" value="Linkage Group LG02"/>
</dbReference>
<dbReference type="EMBL" id="CM044702">
    <property type="protein sequence ID" value="KAI5676809.1"/>
    <property type="molecule type" value="Genomic_DNA"/>
</dbReference>
<evidence type="ECO:0000313" key="2">
    <source>
        <dbReference type="Proteomes" id="UP001060085"/>
    </source>
</evidence>
<organism evidence="1 2">
    <name type="scientific">Catharanthus roseus</name>
    <name type="common">Madagascar periwinkle</name>
    <name type="synonym">Vinca rosea</name>
    <dbReference type="NCBI Taxonomy" id="4058"/>
    <lineage>
        <taxon>Eukaryota</taxon>
        <taxon>Viridiplantae</taxon>
        <taxon>Streptophyta</taxon>
        <taxon>Embryophyta</taxon>
        <taxon>Tracheophyta</taxon>
        <taxon>Spermatophyta</taxon>
        <taxon>Magnoliopsida</taxon>
        <taxon>eudicotyledons</taxon>
        <taxon>Gunneridae</taxon>
        <taxon>Pentapetalae</taxon>
        <taxon>asterids</taxon>
        <taxon>lamiids</taxon>
        <taxon>Gentianales</taxon>
        <taxon>Apocynaceae</taxon>
        <taxon>Rauvolfioideae</taxon>
        <taxon>Vinceae</taxon>
        <taxon>Catharanthinae</taxon>
        <taxon>Catharanthus</taxon>
    </lineage>
</organism>
<reference evidence="2" key="1">
    <citation type="journal article" date="2023" name="Nat. Plants">
        <title>Single-cell RNA sequencing provides a high-resolution roadmap for understanding the multicellular compartmentation of specialized metabolism.</title>
        <authorList>
            <person name="Sun S."/>
            <person name="Shen X."/>
            <person name="Li Y."/>
            <person name="Li Y."/>
            <person name="Wang S."/>
            <person name="Li R."/>
            <person name="Zhang H."/>
            <person name="Shen G."/>
            <person name="Guo B."/>
            <person name="Wei J."/>
            <person name="Xu J."/>
            <person name="St-Pierre B."/>
            <person name="Chen S."/>
            <person name="Sun C."/>
        </authorList>
    </citation>
    <scope>NUCLEOTIDE SEQUENCE [LARGE SCALE GENOMIC DNA]</scope>
</reference>
<protein>
    <submittedName>
        <fullName evidence="1">Uncharacterized protein</fullName>
    </submittedName>
</protein>
<evidence type="ECO:0000313" key="1">
    <source>
        <dbReference type="EMBL" id="KAI5676809.1"/>
    </source>
</evidence>
<name>A0ACC0BW14_CATRO</name>
<comment type="caution">
    <text evidence="1">The sequence shown here is derived from an EMBL/GenBank/DDBJ whole genome shotgun (WGS) entry which is preliminary data.</text>
</comment>
<gene>
    <name evidence="1" type="ORF">M9H77_07759</name>
</gene>
<proteinExistence type="predicted"/>